<comment type="caution">
    <text evidence="1">The sequence shown here is derived from an EMBL/GenBank/DDBJ whole genome shotgun (WGS) entry which is preliminary data.</text>
</comment>
<dbReference type="AlphaFoldDB" id="A0AA39X8I0"/>
<dbReference type="Proteomes" id="UP001174934">
    <property type="component" value="Unassembled WGS sequence"/>
</dbReference>
<accession>A0AA39X8I0</accession>
<dbReference type="EMBL" id="JAULSR010000002">
    <property type="protein sequence ID" value="KAK0629278.1"/>
    <property type="molecule type" value="Genomic_DNA"/>
</dbReference>
<reference evidence="1" key="1">
    <citation type="submission" date="2023-06" db="EMBL/GenBank/DDBJ databases">
        <title>Genome-scale phylogeny and comparative genomics of the fungal order Sordariales.</title>
        <authorList>
            <consortium name="Lawrence Berkeley National Laboratory"/>
            <person name="Hensen N."/>
            <person name="Bonometti L."/>
            <person name="Westerberg I."/>
            <person name="Brannstrom I.O."/>
            <person name="Guillou S."/>
            <person name="Cros-Aarteil S."/>
            <person name="Calhoun S."/>
            <person name="Haridas S."/>
            <person name="Kuo A."/>
            <person name="Mondo S."/>
            <person name="Pangilinan J."/>
            <person name="Riley R."/>
            <person name="LaButti K."/>
            <person name="Andreopoulos B."/>
            <person name="Lipzen A."/>
            <person name="Chen C."/>
            <person name="Yanf M."/>
            <person name="Daum C."/>
            <person name="Ng V."/>
            <person name="Clum A."/>
            <person name="Steindorff A."/>
            <person name="Ohm R."/>
            <person name="Martin F."/>
            <person name="Silar P."/>
            <person name="Natvig D."/>
            <person name="Lalanne C."/>
            <person name="Gautier V."/>
            <person name="Ament-velasquez S.L."/>
            <person name="Kruys A."/>
            <person name="Hutchinson M.I."/>
            <person name="Powell A.J."/>
            <person name="Barry K."/>
            <person name="Miller A.N."/>
            <person name="Grigoriev I.V."/>
            <person name="Debuchy R."/>
            <person name="Gladieux P."/>
            <person name="Thoren M.H."/>
            <person name="Johannesson H."/>
        </authorList>
    </citation>
    <scope>NUCLEOTIDE SEQUENCE</scope>
    <source>
        <strain evidence="1">SMH3391-2</strain>
    </source>
</reference>
<name>A0AA39X8I0_9PEZI</name>
<protein>
    <submittedName>
        <fullName evidence="1">Uncharacterized protein</fullName>
    </submittedName>
</protein>
<evidence type="ECO:0000313" key="2">
    <source>
        <dbReference type="Proteomes" id="UP001174934"/>
    </source>
</evidence>
<dbReference type="PANTHER" id="PTHR39596">
    <property type="match status" value="1"/>
</dbReference>
<proteinExistence type="predicted"/>
<organism evidence="1 2">
    <name type="scientific">Bombardia bombarda</name>
    <dbReference type="NCBI Taxonomy" id="252184"/>
    <lineage>
        <taxon>Eukaryota</taxon>
        <taxon>Fungi</taxon>
        <taxon>Dikarya</taxon>
        <taxon>Ascomycota</taxon>
        <taxon>Pezizomycotina</taxon>
        <taxon>Sordariomycetes</taxon>
        <taxon>Sordariomycetidae</taxon>
        <taxon>Sordariales</taxon>
        <taxon>Lasiosphaeriaceae</taxon>
        <taxon>Bombardia</taxon>
    </lineage>
</organism>
<sequence>MDHIPLPHDALAAPQSRIMIPYVCTREFAYDDDGWSGYPGRVSMNYVALSQDQCIRTLARIPLRQAGPFIQAYFWVGLLSHTLGAGKQANGDFKRFDIGSFTRAGPGPHYQPILDTRTLIQVLSKRKQTFSHQNQDPRPLDKLAEILKITASFTYVSIQTLLGQWRARKDYLRQQNVPEAGDKQIAEIMGTMRIILSVQVLWQTIYEAYGFCNHPDWGLNSERRLRNMNMNASTTQLMLLSKGWPKSVILAMPGSVSLQYHVWFLNNKPRALDPEQRYEPSEQFRHRLPDCTCTMANISEQVVNAASREARTIVVCRYNRHGWTEFRNVYLNENNEPDRPFVAISYPTTAGLMNYSANSLPSCQMSCIQAHVDVLQRDEGHESNFFWLGTLCLPARETGLAHGLLPTSRHGIFAAATRVLVLDPLIYNQHLIVPAQLPSLEALIRIRYSDWKQETSCLVQGLMAKQLFFLFANIDEDAGIDNNAVQDNVNNVDVNNDAKNNDANNNENDEELFNQFINYPVDDDLNINNIINNFPVPPPLPRLRTSIMLSLDTLVHQYYTQEVVAPNRRLLTLLPPKSMDGIPLTHCNAEADTLLPLLVRRFNRDIDMWFAVDPPLMVMPPVAGQGLIPHMNVDMAVVGQGQGQMQLPMVNMAVPEGHPDMNADLASPEGPPDMNVDIAVAGGQMQPQMEQPPTPIDRNKLEIILRTATLMATKLYVFAETESGHECKKELQPAVYEALRATYGFDEESIMLMNSIGDRLRYVLRSVAI</sequence>
<dbReference type="PANTHER" id="PTHR39596:SF3">
    <property type="entry name" value="HETEROKARYON INCOMPATIBILITY DOMAIN-CONTAINING PROTEIN"/>
    <property type="match status" value="1"/>
</dbReference>
<gene>
    <name evidence="1" type="ORF">B0T17DRAFT_505860</name>
</gene>
<keyword evidence="2" id="KW-1185">Reference proteome</keyword>
<evidence type="ECO:0000313" key="1">
    <source>
        <dbReference type="EMBL" id="KAK0629278.1"/>
    </source>
</evidence>